<protein>
    <recommendedName>
        <fullName evidence="1">F-box domain-containing protein</fullName>
    </recommendedName>
</protein>
<dbReference type="InterPro" id="IPR032675">
    <property type="entry name" value="LRR_dom_sf"/>
</dbReference>
<feature type="domain" description="F-box" evidence="1">
    <location>
        <begin position="66"/>
        <end position="103"/>
    </location>
</feature>
<dbReference type="SUPFAM" id="SSF52047">
    <property type="entry name" value="RNI-like"/>
    <property type="match status" value="1"/>
</dbReference>
<keyword evidence="3" id="KW-1185">Reference proteome</keyword>
<evidence type="ECO:0000313" key="3">
    <source>
        <dbReference type="Proteomes" id="UP000053477"/>
    </source>
</evidence>
<organism evidence="2 3">
    <name type="scientific">Schizopora paradoxa</name>
    <dbReference type="NCBI Taxonomy" id="27342"/>
    <lineage>
        <taxon>Eukaryota</taxon>
        <taxon>Fungi</taxon>
        <taxon>Dikarya</taxon>
        <taxon>Basidiomycota</taxon>
        <taxon>Agaricomycotina</taxon>
        <taxon>Agaricomycetes</taxon>
        <taxon>Hymenochaetales</taxon>
        <taxon>Schizoporaceae</taxon>
        <taxon>Schizopora</taxon>
    </lineage>
</organism>
<proteinExistence type="predicted"/>
<name>A0A0H2R4R2_9AGAM</name>
<sequence length="634" mass="72497">MPFHSLFVPLFFRRAAQVFGFVKHDAGKLHSLSTFIFEGESTSTFLMNVVKKVPRFVAARRVLGIPEILDFIFSYNDSKDAARCMIVCKCWRTVALKFTWTHVVSFKQIFNALAPLSPCEKDSPCLTISRHIVPPDWLRALPKFAFTKTMCLNMGDRVTDYAVIEFLVSRRKVDVLFPCLERLKIVLDAADPVLLRLATIFLHSGVKHLQFDARNAEALDNTHRSKALTILVTESTGLCPNIEHLDFLVTGPMEQNKLDLLASERTFLAGYRNLRIFCAPCELLQHSILFFLGHLTELKEVHSYNNIEARNSFFQPRYRCYVISPIFKPLISFKNLAHLELCDAIQSVVDFLIRYRLMFPKLDTLEINAHWSDDAAHIKKLIGELAIASPSLKRLTIARRCFPQHALPSSLGNLDPIHYSILCGLAGLTKLEVFRLAHAWPVKINDEELTELVSICPALRVLELNSNPLYVLPSSITLDVLGMISHRCPWIESLALFIQLEEDLSARVSAIAEPSILNFKELSFGRTYLPAHNENYLVPYLALTVSPACGVDVDFEVSCSMLGSPDFLRNQSRWFFVSRWWKIFNNPEEECDESFLALHLRWLHGFYDTSRLPEIANRFEEWIEKDGRIEFGEI</sequence>
<evidence type="ECO:0000259" key="1">
    <source>
        <dbReference type="Pfam" id="PF12937"/>
    </source>
</evidence>
<dbReference type="InterPro" id="IPR001810">
    <property type="entry name" value="F-box_dom"/>
</dbReference>
<gene>
    <name evidence="2" type="ORF">SCHPADRAFT_678614</name>
</gene>
<dbReference type="Gene3D" id="1.20.1280.50">
    <property type="match status" value="1"/>
</dbReference>
<dbReference type="SUPFAM" id="SSF81383">
    <property type="entry name" value="F-box domain"/>
    <property type="match status" value="1"/>
</dbReference>
<dbReference type="EMBL" id="KQ086181">
    <property type="protein sequence ID" value="KLO06785.1"/>
    <property type="molecule type" value="Genomic_DNA"/>
</dbReference>
<dbReference type="InterPro" id="IPR036047">
    <property type="entry name" value="F-box-like_dom_sf"/>
</dbReference>
<dbReference type="STRING" id="27342.A0A0H2R4R2"/>
<dbReference type="Pfam" id="PF12937">
    <property type="entry name" value="F-box-like"/>
    <property type="match status" value="1"/>
</dbReference>
<dbReference type="AlphaFoldDB" id="A0A0H2R4R2"/>
<dbReference type="Proteomes" id="UP000053477">
    <property type="component" value="Unassembled WGS sequence"/>
</dbReference>
<reference evidence="2 3" key="1">
    <citation type="submission" date="2015-04" db="EMBL/GenBank/DDBJ databases">
        <title>Complete genome sequence of Schizopora paradoxa KUC8140, a cosmopolitan wood degrader in East Asia.</title>
        <authorList>
            <consortium name="DOE Joint Genome Institute"/>
            <person name="Min B."/>
            <person name="Park H."/>
            <person name="Jang Y."/>
            <person name="Kim J.-J."/>
            <person name="Kim K.H."/>
            <person name="Pangilinan J."/>
            <person name="Lipzen A."/>
            <person name="Riley R."/>
            <person name="Grigoriev I.V."/>
            <person name="Spatafora J.W."/>
            <person name="Choi I.-G."/>
        </authorList>
    </citation>
    <scope>NUCLEOTIDE SEQUENCE [LARGE SCALE GENOMIC DNA]</scope>
    <source>
        <strain evidence="2 3">KUC8140</strain>
    </source>
</reference>
<evidence type="ECO:0000313" key="2">
    <source>
        <dbReference type="EMBL" id="KLO06785.1"/>
    </source>
</evidence>
<accession>A0A0H2R4R2</accession>
<dbReference type="InParanoid" id="A0A0H2R4R2"/>
<dbReference type="OrthoDB" id="2447803at2759"/>
<dbReference type="Gene3D" id="3.80.10.10">
    <property type="entry name" value="Ribonuclease Inhibitor"/>
    <property type="match status" value="1"/>
</dbReference>